<dbReference type="PANTHER" id="PTHR43105">
    <property type="entry name" value="RESPIRATORY NITRATE REDUCTASE"/>
    <property type="match status" value="1"/>
</dbReference>
<reference evidence="6 7" key="1">
    <citation type="submission" date="2014-02" db="EMBL/GenBank/DDBJ databases">
        <title>The genome sequence of the entomopathogenic fungus Metarhizium robertsii ARSEF 2575.</title>
        <authorList>
            <person name="Giuliano Garisto Donzelli B."/>
            <person name="Roe B.A."/>
            <person name="Macmil S.L."/>
            <person name="Krasnoff S.B."/>
            <person name="Gibson D.M."/>
        </authorList>
    </citation>
    <scope>NUCLEOTIDE SEQUENCE [LARGE SCALE GENOMIC DNA]</scope>
    <source>
        <strain evidence="6 7">ARSEF 2575</strain>
    </source>
</reference>
<dbReference type="Pfam" id="PF00384">
    <property type="entry name" value="Molybdopterin"/>
    <property type="match status" value="1"/>
</dbReference>
<dbReference type="OrthoDB" id="10249365at2759"/>
<dbReference type="Pfam" id="PF04879">
    <property type="entry name" value="Molybdop_Fe4S4"/>
    <property type="match status" value="1"/>
</dbReference>
<evidence type="ECO:0000313" key="6">
    <source>
        <dbReference type="EMBL" id="EXU96043.1"/>
    </source>
</evidence>
<dbReference type="InterPro" id="IPR050123">
    <property type="entry name" value="Prok_molybdopt-oxidoreductase"/>
</dbReference>
<evidence type="ECO:0000256" key="3">
    <source>
        <dbReference type="ARBA" id="ARBA00023004"/>
    </source>
</evidence>
<dbReference type="Gene3D" id="3.40.228.10">
    <property type="entry name" value="Dimethylsulfoxide Reductase, domain 2"/>
    <property type="match status" value="2"/>
</dbReference>
<keyword evidence="3" id="KW-0408">Iron</keyword>
<proteinExistence type="predicted"/>
<dbReference type="InterPro" id="IPR006963">
    <property type="entry name" value="Mopterin_OxRdtase_4Fe-4S_dom"/>
</dbReference>
<keyword evidence="2" id="KW-0479">Metal-binding</keyword>
<dbReference type="GO" id="GO:0051539">
    <property type="term" value="F:4 iron, 4 sulfur cluster binding"/>
    <property type="evidence" value="ECO:0007669"/>
    <property type="project" value="UniProtKB-KW"/>
</dbReference>
<keyword evidence="4" id="KW-0411">Iron-sulfur</keyword>
<keyword evidence="1" id="KW-0004">4Fe-4S</keyword>
<evidence type="ECO:0000313" key="7">
    <source>
        <dbReference type="Proteomes" id="UP000030151"/>
    </source>
</evidence>
<organism evidence="6 7">
    <name type="scientific">Metarhizium robertsii</name>
    <dbReference type="NCBI Taxonomy" id="568076"/>
    <lineage>
        <taxon>Eukaryota</taxon>
        <taxon>Fungi</taxon>
        <taxon>Dikarya</taxon>
        <taxon>Ascomycota</taxon>
        <taxon>Pezizomycotina</taxon>
        <taxon>Sordariomycetes</taxon>
        <taxon>Hypocreomycetidae</taxon>
        <taxon>Hypocreales</taxon>
        <taxon>Clavicipitaceae</taxon>
        <taxon>Metarhizium</taxon>
    </lineage>
</organism>
<dbReference type="SMART" id="SM00926">
    <property type="entry name" value="Molybdop_Fe4S4"/>
    <property type="match status" value="1"/>
</dbReference>
<feature type="domain" description="4Fe-4S Mo/W bis-MGD-type" evidence="5">
    <location>
        <begin position="43"/>
        <end position="99"/>
    </location>
</feature>
<accession>A0A014QT14</accession>
<evidence type="ECO:0000256" key="1">
    <source>
        <dbReference type="ARBA" id="ARBA00022485"/>
    </source>
</evidence>
<dbReference type="HOGENOM" id="CLU_037343_0_0_1"/>
<gene>
    <name evidence="6" type="ORF">X797_010854</name>
</gene>
<comment type="caution">
    <text evidence="6">The sequence shown here is derived from an EMBL/GenBank/DDBJ whole genome shotgun (WGS) entry which is preliminary data.</text>
</comment>
<dbReference type="AlphaFoldDB" id="A0A014QT14"/>
<dbReference type="InterPro" id="IPR006656">
    <property type="entry name" value="Mopterin_OxRdtase"/>
</dbReference>
<dbReference type="Gene3D" id="3.40.50.740">
    <property type="match status" value="3"/>
</dbReference>
<dbReference type="PROSITE" id="PS51669">
    <property type="entry name" value="4FE4S_MOW_BIS_MGD"/>
    <property type="match status" value="1"/>
</dbReference>
<dbReference type="Gene3D" id="2.20.25.90">
    <property type="entry name" value="ADC-like domains"/>
    <property type="match status" value="1"/>
</dbReference>
<name>A0A014QT14_9HYPO</name>
<dbReference type="EMBL" id="JELW01000056">
    <property type="protein sequence ID" value="EXU96043.1"/>
    <property type="molecule type" value="Genomic_DNA"/>
</dbReference>
<dbReference type="GO" id="GO:0046872">
    <property type="term" value="F:metal ion binding"/>
    <property type="evidence" value="ECO:0007669"/>
    <property type="project" value="UniProtKB-KW"/>
</dbReference>
<dbReference type="PANTHER" id="PTHR43105:SF10">
    <property type="entry name" value="NADH-QUINONE OXIDOREDUCTASE SUBUNIT G"/>
    <property type="match status" value="1"/>
</dbReference>
<evidence type="ECO:0000256" key="2">
    <source>
        <dbReference type="ARBA" id="ARBA00022723"/>
    </source>
</evidence>
<protein>
    <submittedName>
        <fullName evidence="6">Nitrate reductase</fullName>
    </submittedName>
</protein>
<dbReference type="SUPFAM" id="SSF53706">
    <property type="entry name" value="Formate dehydrogenase/DMSO reductase, domains 1-3"/>
    <property type="match status" value="1"/>
</dbReference>
<evidence type="ECO:0000256" key="4">
    <source>
        <dbReference type="ARBA" id="ARBA00023014"/>
    </source>
</evidence>
<sequence length="543" mass="59883">MDPSFSQPGIQSRNSIEDIWGPRTPYVHEWPVRVDVAADDDPERWVQSACVLCSNGCALDIGVKNGKVVGVRGCATDRVNKGRLGPKGLYGWKAIHSKDRITHPLIRRNGKLEKASWDEAMDLVVQKSKELLSRLTAHSIAFYTTGQLFLEEYYALALIGKAGLQTVHMDGNTRVCTAIAAASMRESFGSDGQPTSHTDIDYTDCLFLVGHNMAATQTVVWSRVLDRIHGPKPPKLIVIDPRYSETASKADAYVEKHVVGLQALEKTGSEHTTEKVEEITGVAATKLQQAAQIIGTTPTLLSTALQGVYQSNQSTASTCEINNINLMRRLIRKPGSSVLLMNGQPTAQNNREVGCDGESPGFRNHQNPAHFDELAELWNLDKIRIPHWNEPTHIENMLKDIFTQPELFVVCQDIYWTETVAMADVVLSDAQWGEKTGCFTTGDRTVHISHKASLSRGWRNSARTKKLAVSTRRIFLTRLLLGRYTATQGGQHGPLGVLFVLRGLQVYLAHIEACLTALNPVSQVYGISASLTPLNLQHKSSGE</sequence>
<dbReference type="GO" id="GO:0016491">
    <property type="term" value="F:oxidoreductase activity"/>
    <property type="evidence" value="ECO:0007669"/>
    <property type="project" value="InterPro"/>
</dbReference>
<dbReference type="Proteomes" id="UP000030151">
    <property type="component" value="Unassembled WGS sequence"/>
</dbReference>
<evidence type="ECO:0000259" key="5">
    <source>
        <dbReference type="PROSITE" id="PS51669"/>
    </source>
</evidence>
<dbReference type="eggNOG" id="ENOG502QUVZ">
    <property type="taxonomic scope" value="Eukaryota"/>
</dbReference>